<feature type="compositionally biased region" description="Polar residues" evidence="1">
    <location>
        <begin position="45"/>
        <end position="63"/>
    </location>
</feature>
<evidence type="ECO:0000313" key="3">
    <source>
        <dbReference type="Proteomes" id="UP000001292"/>
    </source>
</evidence>
<dbReference type="Proteomes" id="UP000001292">
    <property type="component" value="Unassembled WGS sequence"/>
</dbReference>
<keyword evidence="3" id="KW-1185">Reference proteome</keyword>
<evidence type="ECO:0000313" key="2">
    <source>
        <dbReference type="EMBL" id="EDW40854.1"/>
    </source>
</evidence>
<feature type="region of interest" description="Disordered" evidence="1">
    <location>
        <begin position="1"/>
        <end position="91"/>
    </location>
</feature>
<protein>
    <submittedName>
        <fullName evidence="2">GM24875</fullName>
    </submittedName>
</protein>
<dbReference type="HOGENOM" id="CLU_2111410_0_0_1"/>
<dbReference type="EMBL" id="CH480815">
    <property type="protein sequence ID" value="EDW40854.1"/>
    <property type="molecule type" value="Genomic_DNA"/>
</dbReference>
<reference evidence="2 3" key="1">
    <citation type="journal article" date="2007" name="Nature">
        <title>Evolution of genes and genomes on the Drosophila phylogeny.</title>
        <authorList>
            <consortium name="Drosophila 12 Genomes Consortium"/>
            <person name="Clark A.G."/>
            <person name="Eisen M.B."/>
            <person name="Smith D.R."/>
            <person name="Bergman C.M."/>
            <person name="Oliver B."/>
            <person name="Markow T.A."/>
            <person name="Kaufman T.C."/>
            <person name="Kellis M."/>
            <person name="Gelbart W."/>
            <person name="Iyer V.N."/>
            <person name="Pollard D.A."/>
            <person name="Sackton T.B."/>
            <person name="Larracuente A.M."/>
            <person name="Singh N.D."/>
            <person name="Abad J.P."/>
            <person name="Abt D.N."/>
            <person name="Adryan B."/>
            <person name="Aguade M."/>
            <person name="Akashi H."/>
            <person name="Anderson W.W."/>
            <person name="Aquadro C.F."/>
            <person name="Ardell D.H."/>
            <person name="Arguello R."/>
            <person name="Artieri C.G."/>
            <person name="Barbash D.A."/>
            <person name="Barker D."/>
            <person name="Barsanti P."/>
            <person name="Batterham P."/>
            <person name="Batzoglou S."/>
            <person name="Begun D."/>
            <person name="Bhutkar A."/>
            <person name="Blanco E."/>
            <person name="Bosak S.A."/>
            <person name="Bradley R.K."/>
            <person name="Brand A.D."/>
            <person name="Brent M.R."/>
            <person name="Brooks A.N."/>
            <person name="Brown R.H."/>
            <person name="Butlin R.K."/>
            <person name="Caggese C."/>
            <person name="Calvi B.R."/>
            <person name="Bernardo de Carvalho A."/>
            <person name="Caspi A."/>
            <person name="Castrezana S."/>
            <person name="Celniker S.E."/>
            <person name="Chang J.L."/>
            <person name="Chapple C."/>
            <person name="Chatterji S."/>
            <person name="Chinwalla A."/>
            <person name="Civetta A."/>
            <person name="Clifton S.W."/>
            <person name="Comeron J.M."/>
            <person name="Costello J.C."/>
            <person name="Coyne J.A."/>
            <person name="Daub J."/>
            <person name="David R.G."/>
            <person name="Delcher A.L."/>
            <person name="Delehaunty K."/>
            <person name="Do C.B."/>
            <person name="Ebling H."/>
            <person name="Edwards K."/>
            <person name="Eickbush T."/>
            <person name="Evans J.D."/>
            <person name="Filipski A."/>
            <person name="Findeiss S."/>
            <person name="Freyhult E."/>
            <person name="Fulton L."/>
            <person name="Fulton R."/>
            <person name="Garcia A.C."/>
            <person name="Gardiner A."/>
            <person name="Garfield D.A."/>
            <person name="Garvin B.E."/>
            <person name="Gibson G."/>
            <person name="Gilbert D."/>
            <person name="Gnerre S."/>
            <person name="Godfrey J."/>
            <person name="Good R."/>
            <person name="Gotea V."/>
            <person name="Gravely B."/>
            <person name="Greenberg A.J."/>
            <person name="Griffiths-Jones S."/>
            <person name="Gross S."/>
            <person name="Guigo R."/>
            <person name="Gustafson E.A."/>
            <person name="Haerty W."/>
            <person name="Hahn M.W."/>
            <person name="Halligan D.L."/>
            <person name="Halpern A.L."/>
            <person name="Halter G.M."/>
            <person name="Han M.V."/>
            <person name="Heger A."/>
            <person name="Hillier L."/>
            <person name="Hinrichs A.S."/>
            <person name="Holmes I."/>
            <person name="Hoskins R.A."/>
            <person name="Hubisz M.J."/>
            <person name="Hultmark D."/>
            <person name="Huntley M.A."/>
            <person name="Jaffe D.B."/>
            <person name="Jagadeeshan S."/>
            <person name="Jeck W.R."/>
            <person name="Johnson J."/>
            <person name="Jones C.D."/>
            <person name="Jordan W.C."/>
            <person name="Karpen G.H."/>
            <person name="Kataoka E."/>
            <person name="Keightley P.D."/>
            <person name="Kheradpour P."/>
            <person name="Kirkness E.F."/>
            <person name="Koerich L.B."/>
            <person name="Kristiansen K."/>
            <person name="Kudrna D."/>
            <person name="Kulathinal R.J."/>
            <person name="Kumar S."/>
            <person name="Kwok R."/>
            <person name="Lander E."/>
            <person name="Langley C.H."/>
            <person name="Lapoint R."/>
            <person name="Lazzaro B.P."/>
            <person name="Lee S.J."/>
            <person name="Levesque L."/>
            <person name="Li R."/>
            <person name="Lin C.F."/>
            <person name="Lin M.F."/>
            <person name="Lindblad-Toh K."/>
            <person name="Llopart A."/>
            <person name="Long M."/>
            <person name="Low L."/>
            <person name="Lozovsky E."/>
            <person name="Lu J."/>
            <person name="Luo M."/>
            <person name="Machado C.A."/>
            <person name="Makalowski W."/>
            <person name="Marzo M."/>
            <person name="Matsuda M."/>
            <person name="Matzkin L."/>
            <person name="McAllister B."/>
            <person name="McBride C.S."/>
            <person name="McKernan B."/>
            <person name="McKernan K."/>
            <person name="Mendez-Lago M."/>
            <person name="Minx P."/>
            <person name="Mollenhauer M.U."/>
            <person name="Montooth K."/>
            <person name="Mount S.M."/>
            <person name="Mu X."/>
            <person name="Myers E."/>
            <person name="Negre B."/>
            <person name="Newfeld S."/>
            <person name="Nielsen R."/>
            <person name="Noor M.A."/>
            <person name="O'Grady P."/>
            <person name="Pachter L."/>
            <person name="Papaceit M."/>
            <person name="Parisi M.J."/>
            <person name="Parisi M."/>
            <person name="Parts L."/>
            <person name="Pedersen J.S."/>
            <person name="Pesole G."/>
            <person name="Phillippy A.M."/>
            <person name="Ponting C.P."/>
            <person name="Pop M."/>
            <person name="Porcelli D."/>
            <person name="Powell J.R."/>
            <person name="Prohaska S."/>
            <person name="Pruitt K."/>
            <person name="Puig M."/>
            <person name="Quesneville H."/>
            <person name="Ram K.R."/>
            <person name="Rand D."/>
            <person name="Rasmussen M.D."/>
            <person name="Reed L.K."/>
            <person name="Reenan R."/>
            <person name="Reily A."/>
            <person name="Remington K.A."/>
            <person name="Rieger T.T."/>
            <person name="Ritchie M.G."/>
            <person name="Robin C."/>
            <person name="Rogers Y.H."/>
            <person name="Rohde C."/>
            <person name="Rozas J."/>
            <person name="Rubenfield M.J."/>
            <person name="Ruiz A."/>
            <person name="Russo S."/>
            <person name="Salzberg S.L."/>
            <person name="Sanchez-Gracia A."/>
            <person name="Saranga D.J."/>
            <person name="Sato H."/>
            <person name="Schaeffer S.W."/>
            <person name="Schatz M.C."/>
            <person name="Schlenke T."/>
            <person name="Schwartz R."/>
            <person name="Segarra C."/>
            <person name="Singh R.S."/>
            <person name="Sirot L."/>
            <person name="Sirota M."/>
            <person name="Sisneros N.B."/>
            <person name="Smith C.D."/>
            <person name="Smith T.F."/>
            <person name="Spieth J."/>
            <person name="Stage D.E."/>
            <person name="Stark A."/>
            <person name="Stephan W."/>
            <person name="Strausberg R.L."/>
            <person name="Strempel S."/>
            <person name="Sturgill D."/>
            <person name="Sutton G."/>
            <person name="Sutton G.G."/>
            <person name="Tao W."/>
            <person name="Teichmann S."/>
            <person name="Tobari Y.N."/>
            <person name="Tomimura Y."/>
            <person name="Tsolas J.M."/>
            <person name="Valente V.L."/>
            <person name="Venter E."/>
            <person name="Venter J.C."/>
            <person name="Vicario S."/>
            <person name="Vieira F.G."/>
            <person name="Vilella A.J."/>
            <person name="Villasante A."/>
            <person name="Walenz B."/>
            <person name="Wang J."/>
            <person name="Wasserman M."/>
            <person name="Watts T."/>
            <person name="Wilson D."/>
            <person name="Wilson R.K."/>
            <person name="Wing R.A."/>
            <person name="Wolfner M.F."/>
            <person name="Wong A."/>
            <person name="Wong G.K."/>
            <person name="Wu C.I."/>
            <person name="Wu G."/>
            <person name="Yamamoto D."/>
            <person name="Yang H.P."/>
            <person name="Yang S.P."/>
            <person name="Yorke J.A."/>
            <person name="Yoshida K."/>
            <person name="Zdobnov E."/>
            <person name="Zhang P."/>
            <person name="Zhang Y."/>
            <person name="Zimin A.V."/>
            <person name="Baldwin J."/>
            <person name="Abdouelleil A."/>
            <person name="Abdulkadir J."/>
            <person name="Abebe A."/>
            <person name="Abera B."/>
            <person name="Abreu J."/>
            <person name="Acer S.C."/>
            <person name="Aftuck L."/>
            <person name="Alexander A."/>
            <person name="An P."/>
            <person name="Anderson E."/>
            <person name="Anderson S."/>
            <person name="Arachi H."/>
            <person name="Azer M."/>
            <person name="Bachantsang P."/>
            <person name="Barry A."/>
            <person name="Bayul T."/>
            <person name="Berlin A."/>
            <person name="Bessette D."/>
            <person name="Bloom T."/>
            <person name="Blye J."/>
            <person name="Boguslavskiy L."/>
            <person name="Bonnet C."/>
            <person name="Boukhgalter B."/>
            <person name="Bourzgui I."/>
            <person name="Brown A."/>
            <person name="Cahill P."/>
            <person name="Channer S."/>
            <person name="Cheshatsang Y."/>
            <person name="Chuda L."/>
            <person name="Citroen M."/>
            <person name="Collymore A."/>
            <person name="Cooke P."/>
            <person name="Costello M."/>
            <person name="D'Aco K."/>
            <person name="Daza R."/>
            <person name="De Haan G."/>
            <person name="DeGray S."/>
            <person name="DeMaso C."/>
            <person name="Dhargay N."/>
            <person name="Dooley K."/>
            <person name="Dooley E."/>
            <person name="Doricent M."/>
            <person name="Dorje P."/>
            <person name="Dorjee K."/>
            <person name="Dupes A."/>
            <person name="Elong R."/>
            <person name="Falk J."/>
            <person name="Farina A."/>
            <person name="Faro S."/>
            <person name="Ferguson D."/>
            <person name="Fisher S."/>
            <person name="Foley C.D."/>
            <person name="Franke A."/>
            <person name="Friedrich D."/>
            <person name="Gadbois L."/>
            <person name="Gearin G."/>
            <person name="Gearin C.R."/>
            <person name="Giannoukos G."/>
            <person name="Goode T."/>
            <person name="Graham J."/>
            <person name="Grandbois E."/>
            <person name="Grewal S."/>
            <person name="Gyaltsen K."/>
            <person name="Hafez N."/>
            <person name="Hagos B."/>
            <person name="Hall J."/>
            <person name="Henson C."/>
            <person name="Hollinger A."/>
            <person name="Honan T."/>
            <person name="Huard M.D."/>
            <person name="Hughes L."/>
            <person name="Hurhula B."/>
            <person name="Husby M.E."/>
            <person name="Kamat A."/>
            <person name="Kanga B."/>
            <person name="Kashin S."/>
            <person name="Khazanovich D."/>
            <person name="Kisner P."/>
            <person name="Lance K."/>
            <person name="Lara M."/>
            <person name="Lee W."/>
            <person name="Lennon N."/>
            <person name="Letendre F."/>
            <person name="LeVine R."/>
            <person name="Lipovsky A."/>
            <person name="Liu X."/>
            <person name="Liu J."/>
            <person name="Liu S."/>
            <person name="Lokyitsang T."/>
            <person name="Lokyitsang Y."/>
            <person name="Lubonja R."/>
            <person name="Lui A."/>
            <person name="MacDonald P."/>
            <person name="Magnisalis V."/>
            <person name="Maru K."/>
            <person name="Matthews C."/>
            <person name="McCusker W."/>
            <person name="McDonough S."/>
            <person name="Mehta T."/>
            <person name="Meldrim J."/>
            <person name="Meneus L."/>
            <person name="Mihai O."/>
            <person name="Mihalev A."/>
            <person name="Mihova T."/>
            <person name="Mittelman R."/>
            <person name="Mlenga V."/>
            <person name="Montmayeur A."/>
            <person name="Mulrain L."/>
            <person name="Navidi A."/>
            <person name="Naylor J."/>
            <person name="Negash T."/>
            <person name="Nguyen T."/>
            <person name="Nguyen N."/>
            <person name="Nicol R."/>
            <person name="Norbu C."/>
            <person name="Norbu N."/>
            <person name="Novod N."/>
            <person name="O'Neill B."/>
            <person name="Osman S."/>
            <person name="Markiewicz E."/>
            <person name="Oyono O.L."/>
            <person name="Patti C."/>
            <person name="Phunkhang P."/>
            <person name="Pierre F."/>
            <person name="Priest M."/>
            <person name="Raghuraman S."/>
            <person name="Rege F."/>
            <person name="Reyes R."/>
            <person name="Rise C."/>
            <person name="Rogov P."/>
            <person name="Ross K."/>
            <person name="Ryan E."/>
            <person name="Settipalli S."/>
            <person name="Shea T."/>
            <person name="Sherpa N."/>
            <person name="Shi L."/>
            <person name="Shih D."/>
            <person name="Sparrow T."/>
            <person name="Spaulding J."/>
            <person name="Stalker J."/>
            <person name="Stange-Thomann N."/>
            <person name="Stavropoulos S."/>
            <person name="Stone C."/>
            <person name="Strader C."/>
            <person name="Tesfaye S."/>
            <person name="Thomson T."/>
            <person name="Thoulutsang Y."/>
            <person name="Thoulutsang D."/>
            <person name="Topham K."/>
            <person name="Topping I."/>
            <person name="Tsamla T."/>
            <person name="Vassiliev H."/>
            <person name="Vo A."/>
            <person name="Wangchuk T."/>
            <person name="Wangdi T."/>
            <person name="Weiand M."/>
            <person name="Wilkinson J."/>
            <person name="Wilson A."/>
            <person name="Yadav S."/>
            <person name="Young G."/>
            <person name="Yu Q."/>
            <person name="Zembek L."/>
            <person name="Zhong D."/>
            <person name="Zimmer A."/>
            <person name="Zwirko Z."/>
            <person name="Jaffe D.B."/>
            <person name="Alvarez P."/>
            <person name="Brockman W."/>
            <person name="Butler J."/>
            <person name="Chin C."/>
            <person name="Gnerre S."/>
            <person name="Grabherr M."/>
            <person name="Kleber M."/>
            <person name="Mauceli E."/>
            <person name="MacCallum I."/>
        </authorList>
    </citation>
    <scope>NUCLEOTIDE SEQUENCE [LARGE SCALE GENOMIC DNA]</scope>
    <source>
        <strain evidence="3">Rob3c / Tucson 14021-0248.25</strain>
    </source>
</reference>
<name>B4HKQ1_DROSE</name>
<gene>
    <name evidence="2" type="primary">Dsec\GM24875</name>
    <name evidence="2" type="ORF">Dsec_GM24875</name>
</gene>
<proteinExistence type="predicted"/>
<dbReference type="AlphaFoldDB" id="B4HKQ1"/>
<sequence length="115" mass="12061">MDAKRGNASGARQVGGGGGYHASKTSVASRHAAGGGVAPAVGRKQVSQVSLTPSQSRNTNANDNPRKSPLDALSRSGPVRNQNPFQRRSGLQDVDEAFLGIQRFCSTVPCPPFWT</sequence>
<organism evidence="3">
    <name type="scientific">Drosophila sechellia</name>
    <name type="common">Fruit fly</name>
    <dbReference type="NCBI Taxonomy" id="7238"/>
    <lineage>
        <taxon>Eukaryota</taxon>
        <taxon>Metazoa</taxon>
        <taxon>Ecdysozoa</taxon>
        <taxon>Arthropoda</taxon>
        <taxon>Hexapoda</taxon>
        <taxon>Insecta</taxon>
        <taxon>Pterygota</taxon>
        <taxon>Neoptera</taxon>
        <taxon>Endopterygota</taxon>
        <taxon>Diptera</taxon>
        <taxon>Brachycera</taxon>
        <taxon>Muscomorpha</taxon>
        <taxon>Ephydroidea</taxon>
        <taxon>Drosophilidae</taxon>
        <taxon>Drosophila</taxon>
        <taxon>Sophophora</taxon>
    </lineage>
</organism>
<dbReference type="STRING" id="7238.B4HKQ1"/>
<dbReference type="KEGG" id="dse:6605025"/>
<evidence type="ECO:0000256" key="1">
    <source>
        <dbReference type="SAM" id="MobiDB-lite"/>
    </source>
</evidence>
<accession>B4HKQ1</accession>